<feature type="domain" description="Nudix hydrolase" evidence="1">
    <location>
        <begin position="28"/>
        <end position="159"/>
    </location>
</feature>
<dbReference type="GO" id="GO:0003824">
    <property type="term" value="F:catalytic activity"/>
    <property type="evidence" value="ECO:0007669"/>
    <property type="project" value="UniProtKB-ARBA"/>
</dbReference>
<proteinExistence type="predicted"/>
<reference evidence="2 3" key="1">
    <citation type="journal article" date="2016" name="Nat. Commun.">
        <title>Thousands of microbial genomes shed light on interconnected biogeochemical processes in an aquifer system.</title>
        <authorList>
            <person name="Anantharaman K."/>
            <person name="Brown C.T."/>
            <person name="Hug L.A."/>
            <person name="Sharon I."/>
            <person name="Castelle C.J."/>
            <person name="Probst A.J."/>
            <person name="Thomas B.C."/>
            <person name="Singh A."/>
            <person name="Wilkins M.J."/>
            <person name="Karaoz U."/>
            <person name="Brodie E.L."/>
            <person name="Williams K.H."/>
            <person name="Hubbard S.S."/>
            <person name="Banfield J.F."/>
        </authorList>
    </citation>
    <scope>NUCLEOTIDE SEQUENCE [LARGE SCALE GENOMIC DNA]</scope>
</reference>
<sequence length="167" mass="18886">MSIKIPLVNENDEVIGYQDRNVRVGPNQIYRVAALWITNSNGDILLAQRALNKVHNPGKWGPAVAGTVEEGETYESNIIKEAQEELGLLNIKPTLGPKILTKGTEFTHFTQWLTFKIDMPINSLKVNKEEVEQVKWLSRDELKHELSKEPDKFLKSMAQVLSLFGSD</sequence>
<dbReference type="SUPFAM" id="SSF55811">
    <property type="entry name" value="Nudix"/>
    <property type="match status" value="1"/>
</dbReference>
<dbReference type="EMBL" id="MHTD01000034">
    <property type="protein sequence ID" value="OHA55381.1"/>
    <property type="molecule type" value="Genomic_DNA"/>
</dbReference>
<evidence type="ECO:0000259" key="1">
    <source>
        <dbReference type="PROSITE" id="PS51462"/>
    </source>
</evidence>
<dbReference type="Pfam" id="PF00293">
    <property type="entry name" value="NUDIX"/>
    <property type="match status" value="1"/>
</dbReference>
<dbReference type="Gene3D" id="3.90.79.10">
    <property type="entry name" value="Nucleoside Triphosphate Pyrophosphohydrolase"/>
    <property type="match status" value="1"/>
</dbReference>
<gene>
    <name evidence="2" type="ORF">A2429_02495</name>
</gene>
<dbReference type="Proteomes" id="UP000178199">
    <property type="component" value="Unassembled WGS sequence"/>
</dbReference>
<comment type="caution">
    <text evidence="2">The sequence shown here is derived from an EMBL/GenBank/DDBJ whole genome shotgun (WGS) entry which is preliminary data.</text>
</comment>
<evidence type="ECO:0000313" key="3">
    <source>
        <dbReference type="Proteomes" id="UP000178199"/>
    </source>
</evidence>
<accession>A0A1G2Q640</accession>
<evidence type="ECO:0000313" key="2">
    <source>
        <dbReference type="EMBL" id="OHA55381.1"/>
    </source>
</evidence>
<name>A0A1G2Q640_9BACT</name>
<dbReference type="PANTHER" id="PTHR10885:SF0">
    <property type="entry name" value="ISOPENTENYL-DIPHOSPHATE DELTA-ISOMERASE"/>
    <property type="match status" value="1"/>
</dbReference>
<organism evidence="2 3">
    <name type="scientific">Candidatus Veblenbacteria bacterium RIFOXYC1_FULL_42_9</name>
    <dbReference type="NCBI Taxonomy" id="1802427"/>
    <lineage>
        <taxon>Bacteria</taxon>
        <taxon>Candidatus Vebleniibacteriota</taxon>
    </lineage>
</organism>
<dbReference type="AlphaFoldDB" id="A0A1G2Q640"/>
<dbReference type="InterPro" id="IPR000086">
    <property type="entry name" value="NUDIX_hydrolase_dom"/>
</dbReference>
<dbReference type="PANTHER" id="PTHR10885">
    <property type="entry name" value="ISOPENTENYL-DIPHOSPHATE DELTA-ISOMERASE"/>
    <property type="match status" value="1"/>
</dbReference>
<dbReference type="PROSITE" id="PS51462">
    <property type="entry name" value="NUDIX"/>
    <property type="match status" value="1"/>
</dbReference>
<dbReference type="InterPro" id="IPR015797">
    <property type="entry name" value="NUDIX_hydrolase-like_dom_sf"/>
</dbReference>
<protein>
    <recommendedName>
        <fullName evidence="1">Nudix hydrolase domain-containing protein</fullName>
    </recommendedName>
</protein>